<protein>
    <submittedName>
        <fullName evidence="7">Uncharacterized protein</fullName>
    </submittedName>
</protein>
<dbReference type="Proteomes" id="UP000694005">
    <property type="component" value="Chromosome A03"/>
</dbReference>
<proteinExistence type="inferred from homology"/>
<accession>A0A8D9LS11</accession>
<dbReference type="InterPro" id="IPR008990">
    <property type="entry name" value="Elect_transpt_acc-like_dom_sf"/>
</dbReference>
<evidence type="ECO:0000313" key="8">
    <source>
        <dbReference type="Proteomes" id="UP000694005"/>
    </source>
</evidence>
<dbReference type="GO" id="GO:0015979">
    <property type="term" value="P:photosynthesis"/>
    <property type="evidence" value="ECO:0007669"/>
    <property type="project" value="UniProtKB-KW"/>
</dbReference>
<reference evidence="7 8" key="1">
    <citation type="submission" date="2021-07" db="EMBL/GenBank/DDBJ databases">
        <authorList>
            <consortium name="Genoscope - CEA"/>
            <person name="William W."/>
        </authorList>
    </citation>
    <scope>NUCLEOTIDE SEQUENCE [LARGE SCALE GENOMIC DNA]</scope>
</reference>
<dbReference type="EMBL" id="LS974619">
    <property type="protein sequence ID" value="CAG7884622.1"/>
    <property type="molecule type" value="Genomic_DNA"/>
</dbReference>
<dbReference type="GO" id="GO:0009535">
    <property type="term" value="C:chloroplast thylakoid membrane"/>
    <property type="evidence" value="ECO:0007669"/>
    <property type="project" value="UniProtKB-SubCell"/>
</dbReference>
<evidence type="ECO:0000313" key="7">
    <source>
        <dbReference type="EMBL" id="CAG7884622.1"/>
    </source>
</evidence>
<dbReference type="GO" id="GO:0009538">
    <property type="term" value="C:photosystem I reaction center"/>
    <property type="evidence" value="ECO:0007669"/>
    <property type="project" value="InterPro"/>
</dbReference>
<dbReference type="AlphaFoldDB" id="A0A8D9LS11"/>
<dbReference type="InterPro" id="IPR003375">
    <property type="entry name" value="PSI_PsaE"/>
</dbReference>
<evidence type="ECO:0000256" key="6">
    <source>
        <dbReference type="ARBA" id="ARBA00023136"/>
    </source>
</evidence>
<keyword evidence="4" id="KW-0602">Photosynthesis</keyword>
<comment type="subcellular location">
    <subcellularLocation>
        <location evidence="2">Plastid</location>
        <location evidence="2">Chloroplast thylakoid membrane</location>
        <topology evidence="2">Peripheral membrane protein</topology>
    </subcellularLocation>
</comment>
<comment type="function">
    <text evidence="1">Stabilizes the interaction between PsaC and the PSI core, assists the docking of the ferredoxin to PSI and interacts with ferredoxin-NADP oxidoreductase.</text>
</comment>
<evidence type="ECO:0000256" key="3">
    <source>
        <dbReference type="ARBA" id="ARBA00007501"/>
    </source>
</evidence>
<keyword evidence="6" id="KW-0472">Membrane</keyword>
<gene>
    <name evidence="7" type="ORF">BRAPAZ1V2_A03P59650.2</name>
</gene>
<evidence type="ECO:0000256" key="5">
    <source>
        <dbReference type="ARBA" id="ARBA00022836"/>
    </source>
</evidence>
<dbReference type="SUPFAM" id="SSF50090">
    <property type="entry name" value="Electron transport accessory proteins"/>
    <property type="match status" value="1"/>
</dbReference>
<evidence type="ECO:0000256" key="4">
    <source>
        <dbReference type="ARBA" id="ARBA00022531"/>
    </source>
</evidence>
<dbReference type="Gene3D" id="2.30.30.50">
    <property type="match status" value="1"/>
</dbReference>
<dbReference type="Pfam" id="PF02427">
    <property type="entry name" value="PSI_PsaE"/>
    <property type="match status" value="1"/>
</dbReference>
<evidence type="ECO:0000256" key="2">
    <source>
        <dbReference type="ARBA" id="ARBA00004525"/>
    </source>
</evidence>
<dbReference type="Gramene" id="A03p59650.2_BraZ1">
    <property type="protein sequence ID" value="A03p59650.2_BraZ1.CDS"/>
    <property type="gene ID" value="A03g59650.2_BraZ1"/>
</dbReference>
<organism evidence="7 8">
    <name type="scientific">Brassica campestris</name>
    <name type="common">Field mustard</name>
    <dbReference type="NCBI Taxonomy" id="3711"/>
    <lineage>
        <taxon>Eukaryota</taxon>
        <taxon>Viridiplantae</taxon>
        <taxon>Streptophyta</taxon>
        <taxon>Embryophyta</taxon>
        <taxon>Tracheophyta</taxon>
        <taxon>Spermatophyta</taxon>
        <taxon>Magnoliopsida</taxon>
        <taxon>eudicotyledons</taxon>
        <taxon>Gunneridae</taxon>
        <taxon>Pentapetalae</taxon>
        <taxon>rosids</taxon>
        <taxon>malvids</taxon>
        <taxon>Brassicales</taxon>
        <taxon>Brassicaceae</taxon>
        <taxon>Brassiceae</taxon>
        <taxon>Brassica</taxon>
    </lineage>
</organism>
<name>A0A8D9LS11_BRACM</name>
<comment type="similarity">
    <text evidence="3">Belongs to the PsaE family.</text>
</comment>
<sequence>MWDMNPLHIIFGVYIVGIIQPPPMDIICLQILLHSAVNSSQNVQEPKTRYSVVVWFAKVNYANISTKNYALDTFFLLHKN</sequence>
<keyword evidence="5" id="KW-0603">Photosystem I</keyword>
<evidence type="ECO:0000256" key="1">
    <source>
        <dbReference type="ARBA" id="ARBA00001993"/>
    </source>
</evidence>